<reference evidence="1" key="1">
    <citation type="journal article" date="2017" name="Genome Announc.">
        <title>High-Quality Whole-Genome Sequences of the Oligo-Mouse-Microbiota Bacterial Community.</title>
        <authorList>
            <person name="Garzetti D."/>
            <person name="Brugiroux S."/>
            <person name="Bunk B."/>
            <person name="Pukall R."/>
            <person name="McCoy K.D."/>
            <person name="Macpherson A.J."/>
            <person name="Stecher B."/>
        </authorList>
    </citation>
    <scope>NUCLEOTIDE SEQUENCE</scope>
    <source>
        <strain evidence="1">KB18</strain>
    </source>
</reference>
<name>A0A1Z2XMI8_9FIRM</name>
<dbReference type="RefSeq" id="WP_066536021.1">
    <property type="nucleotide sequence ID" value="NZ_CP021422.1"/>
</dbReference>
<dbReference type="Pfam" id="PF16477">
    <property type="entry name" value="DUF5054"/>
    <property type="match status" value="1"/>
</dbReference>
<reference evidence="2 4" key="3">
    <citation type="submission" date="2020-11" db="EMBL/GenBank/DDBJ databases">
        <title>Closed and high quality bacterial genomes of the OMM12 community.</title>
        <authorList>
            <person name="Marbouty M."/>
            <person name="Lamy-Besnier Q."/>
            <person name="Debarbieux L."/>
            <person name="Koszul R."/>
        </authorList>
    </citation>
    <scope>NUCLEOTIDE SEQUENCE [LARGE SCALE GENOMIC DNA]</scope>
    <source>
        <strain evidence="2 4">KB18</strain>
    </source>
</reference>
<evidence type="ECO:0000313" key="4">
    <source>
        <dbReference type="Proteomes" id="UP000596035"/>
    </source>
</evidence>
<dbReference type="CDD" id="cd10791">
    <property type="entry name" value="GH38N_AMII_like_1"/>
    <property type="match status" value="1"/>
</dbReference>
<dbReference type="SUPFAM" id="SSF88713">
    <property type="entry name" value="Glycoside hydrolase/deacetylase"/>
    <property type="match status" value="1"/>
</dbReference>
<gene>
    <name evidence="1" type="ORF">ADH66_02620</name>
    <name evidence="2" type="ORF">I5Q82_12670</name>
</gene>
<evidence type="ECO:0000313" key="2">
    <source>
        <dbReference type="EMBL" id="QQR28943.1"/>
    </source>
</evidence>
<protein>
    <submittedName>
        <fullName evidence="2">DUF5054 domain-containing protein</fullName>
    </submittedName>
</protein>
<evidence type="ECO:0000313" key="3">
    <source>
        <dbReference type="Proteomes" id="UP000196710"/>
    </source>
</evidence>
<dbReference type="Proteomes" id="UP000596035">
    <property type="component" value="Chromosome"/>
</dbReference>
<dbReference type="AlphaFoldDB" id="A0A1Z2XMI8"/>
<dbReference type="GO" id="GO:0005975">
    <property type="term" value="P:carbohydrate metabolic process"/>
    <property type="evidence" value="ECO:0007669"/>
    <property type="project" value="InterPro"/>
</dbReference>
<dbReference type="Proteomes" id="UP000196710">
    <property type="component" value="Chromosome"/>
</dbReference>
<reference evidence="3" key="2">
    <citation type="submission" date="2017-05" db="EMBL/GenBank/DDBJ databases">
        <title>Improved OligoMM genomes.</title>
        <authorList>
            <person name="Garzetti D."/>
        </authorList>
    </citation>
    <scope>NUCLEOTIDE SEQUENCE [LARGE SCALE GENOMIC DNA]</scope>
    <source>
        <strain evidence="3">KB18</strain>
    </source>
</reference>
<keyword evidence="3" id="KW-1185">Reference proteome</keyword>
<sequence length="665" mass="75866">MSIKKVIVVHKTHLDIGFTDSAENVLHKYLETFIPGAVRTARECNKDGKRNFVWTVGSYLIERYLKEGSDPEMLAEAIKNGFIAWHGLPLTTHTELMDGKLFEYGLSISKRLDERFGRRTIAAKMTDVPSHTHAMVPYLAKAGIKYLHIGINGSSKLVKLPPLCRLRYGDDEIILDYAALYGASSVCGEYALEFAHTPDNSGPPSPESVAAEMERLREKYPGAEIASGTMDQFAEVVLERIDELPVVTEELGDTWIHGVATDPYKTAAYYELLRLRDQWEREEPKAVASPAWRDFCGGLLMVCEHSWGRDVKRWLSDWKNWEKQDFYKARERDHITAEDVMPAGELLREFTLHNEPTFVQGLCSYKLMEESWLEQRGYIREAVTALPEKWRRRAIERLETLRPAGPGVCAEPTSERSFEISGYKVEVDNDGTVKAGGNWLGRLVYEVYSARTVFDNLEKYNRDLEHTRVWAEGDFSKPGLDRVEELRDEAFAYELQGVEREDNTLRLWLKAPERAAERYGAPRAVTVAYTFGENIDVELRWFDKDESRIPEGLFFGFGLGYGKGEPVRLEKLSLPIDPYNVREGGNRKLHASPVVEGGSGTVKSLHAPLLSVGGRHLYDENEEYGRPEDGMWYLLHNNRWGTNFPLWYGENARFEFKISINGGRK</sequence>
<accession>A0A1Z2XMI8</accession>
<organism evidence="2 4">
    <name type="scientific">Acutalibacter muris</name>
    <dbReference type="NCBI Taxonomy" id="1796620"/>
    <lineage>
        <taxon>Bacteria</taxon>
        <taxon>Bacillati</taxon>
        <taxon>Bacillota</taxon>
        <taxon>Clostridia</taxon>
        <taxon>Eubacteriales</taxon>
        <taxon>Acutalibacteraceae</taxon>
        <taxon>Acutalibacter</taxon>
    </lineage>
</organism>
<dbReference type="KEGG" id="amur:ADH66_02620"/>
<proteinExistence type="predicted"/>
<dbReference type="InterPro" id="IPR011330">
    <property type="entry name" value="Glyco_hydro/deAcase_b/a-brl"/>
</dbReference>
<dbReference type="EMBL" id="CP021422">
    <property type="protein sequence ID" value="ASB39650.1"/>
    <property type="molecule type" value="Genomic_DNA"/>
</dbReference>
<evidence type="ECO:0000313" key="1">
    <source>
        <dbReference type="EMBL" id="ASB39650.1"/>
    </source>
</evidence>
<dbReference type="EMBL" id="CP065321">
    <property type="protein sequence ID" value="QQR28943.1"/>
    <property type="molecule type" value="Genomic_DNA"/>
</dbReference>
<dbReference type="InterPro" id="IPR032482">
    <property type="entry name" value="DUF5054"/>
</dbReference>